<feature type="compositionally biased region" description="Basic and acidic residues" evidence="1">
    <location>
        <begin position="45"/>
        <end position="68"/>
    </location>
</feature>
<dbReference type="PANTHER" id="PTHR38753">
    <property type="entry name" value="SLR1441 PROTEIN"/>
    <property type="match status" value="1"/>
</dbReference>
<dbReference type="InterPro" id="IPR011335">
    <property type="entry name" value="Restrct_endonuc-II-like"/>
</dbReference>
<evidence type="ECO:0008006" key="5">
    <source>
        <dbReference type="Google" id="ProtNLM"/>
    </source>
</evidence>
<accession>A0A450YPX7</accession>
<proteinExistence type="predicted"/>
<evidence type="ECO:0000313" key="4">
    <source>
        <dbReference type="EMBL" id="VFK78248.1"/>
    </source>
</evidence>
<reference evidence="3" key="1">
    <citation type="submission" date="2019-02" db="EMBL/GenBank/DDBJ databases">
        <authorList>
            <person name="Gruber-Vodicka R. H."/>
            <person name="Seah K. B. B."/>
        </authorList>
    </citation>
    <scope>NUCLEOTIDE SEQUENCE</scope>
    <source>
        <strain evidence="4">BECK_S127</strain>
        <strain evidence="3">BECK_S1320</strain>
        <strain evidence="2">BECK_S1321</strain>
    </source>
</reference>
<gene>
    <name evidence="4" type="ORF">BECKSD772D_GA0070982_101016</name>
    <name evidence="3" type="ORF">BECKSD772E_GA0070983_102723</name>
    <name evidence="2" type="ORF">BECKSD772F_GA0070984_102823</name>
</gene>
<dbReference type="EMBL" id="CAADFR010000028">
    <property type="protein sequence ID" value="VFK38837.1"/>
    <property type="molecule type" value="Genomic_DNA"/>
</dbReference>
<name>A0A450YPX7_9GAMM</name>
<organism evidence="3">
    <name type="scientific">Candidatus Kentrum sp. SD</name>
    <dbReference type="NCBI Taxonomy" id="2126332"/>
    <lineage>
        <taxon>Bacteria</taxon>
        <taxon>Pseudomonadati</taxon>
        <taxon>Pseudomonadota</taxon>
        <taxon>Gammaproteobacteria</taxon>
        <taxon>Candidatus Kentrum</taxon>
    </lineage>
</organism>
<evidence type="ECO:0000313" key="2">
    <source>
        <dbReference type="EMBL" id="VFK38837.1"/>
    </source>
</evidence>
<dbReference type="SUPFAM" id="SSF52980">
    <property type="entry name" value="Restriction endonuclease-like"/>
    <property type="match status" value="1"/>
</dbReference>
<sequence>MMTTTIQPNYENILRLFHEVTLGFQEAERRSKEIDRLFEETDRKMRETDRKMQETDRRMQETDRRMQETDLQMQETDRQIKETGVLIRETGLQMKESDRKMQEMDRKLSEKIGALGNRLGDFVQEMVRPTVVKLFQARGVDVCEVYPNISVERDGRGVEVDLFVVNGSQAIAIECKSRATTDDVKEHLERLSKFKEFFPRYGDVELMGAVAAMVMPDNVARYAYRQGLYVLAQSGEMVKVRNDAAFRPRFW</sequence>
<protein>
    <recommendedName>
        <fullName evidence="5">DUF3782 domain-containing protein</fullName>
    </recommendedName>
</protein>
<feature type="region of interest" description="Disordered" evidence="1">
    <location>
        <begin position="45"/>
        <end position="77"/>
    </location>
</feature>
<dbReference type="Gene3D" id="1.10.287.950">
    <property type="entry name" value="Methyl-accepting chemotaxis protein"/>
    <property type="match status" value="1"/>
</dbReference>
<evidence type="ECO:0000313" key="3">
    <source>
        <dbReference type="EMBL" id="VFK43597.1"/>
    </source>
</evidence>
<dbReference type="PANTHER" id="PTHR38753:SF1">
    <property type="entry name" value="SLR1441 PROTEIN"/>
    <property type="match status" value="1"/>
</dbReference>
<evidence type="ECO:0000256" key="1">
    <source>
        <dbReference type="SAM" id="MobiDB-lite"/>
    </source>
</evidence>
<dbReference type="EMBL" id="CAADHB010000010">
    <property type="protein sequence ID" value="VFK78248.1"/>
    <property type="molecule type" value="Genomic_DNA"/>
</dbReference>
<dbReference type="EMBL" id="CAADFU010000027">
    <property type="protein sequence ID" value="VFK43597.1"/>
    <property type="molecule type" value="Genomic_DNA"/>
</dbReference>
<dbReference type="AlphaFoldDB" id="A0A450YPX7"/>